<dbReference type="InterPro" id="IPR020629">
    <property type="entry name" value="FPG_Glyclase"/>
</dbReference>
<evidence type="ECO:0000256" key="7">
    <source>
        <dbReference type="ARBA" id="ARBA00022771"/>
    </source>
</evidence>
<proteinExistence type="inferred from homology"/>
<dbReference type="Pfam" id="PF01149">
    <property type="entry name" value="Fapy_DNA_glyco"/>
    <property type="match status" value="1"/>
</dbReference>
<gene>
    <name evidence="19" type="ORF">COV29_02725</name>
</gene>
<dbReference type="FunFam" id="1.10.8.50:FF:000003">
    <property type="entry name" value="Formamidopyrimidine-DNA glycosylase"/>
    <property type="match status" value="1"/>
</dbReference>
<evidence type="ECO:0000313" key="19">
    <source>
        <dbReference type="EMBL" id="PJE51163.1"/>
    </source>
</evidence>
<keyword evidence="14" id="KW-0326">Glycosidase</keyword>
<protein>
    <submittedName>
        <fullName evidence="19">Bifunctional DNA-formamidopyrimidine glycosylase/DNA-(Apurinic or apyrimidinic site) lyase</fullName>
    </submittedName>
</protein>
<dbReference type="EMBL" id="PCXQ01000004">
    <property type="protein sequence ID" value="PJE51163.1"/>
    <property type="molecule type" value="Genomic_DNA"/>
</dbReference>
<dbReference type="PROSITE" id="PS51066">
    <property type="entry name" value="ZF_FPG_2"/>
    <property type="match status" value="1"/>
</dbReference>
<dbReference type="SUPFAM" id="SSF57716">
    <property type="entry name" value="Glucocorticoid receptor-like (DNA-binding domain)"/>
    <property type="match status" value="1"/>
</dbReference>
<keyword evidence="11" id="KW-0234">DNA repair</keyword>
<sequence length="313" mass="36247">MPELPEVETIVRQLNKKVKGFKLTDAWTDWPKTIKTHSLPQFRKEIKGREILHVKRRAKYIIIKLSGHKTMAIHQKISGHLLYGKWIPRKELIKLKDKELISKIKNNDKFDNQKWLPAENGPLADDPFNRHIRFILFLNNGKMIGLSDLRRFGKIYLADNDKIGSVGDIGRLGPEPLDPKFTFKKFKELFKNKKGKVKQVLMDPFFIAGIGNIYSDEILWYSGILPTHRVESLDTQDLKKIYKYIKFVLKKAIKAKGDSEQDYRKLDGTKGDFQNMTKAYQKTGQKCSKNDGGIIKRLKVGGRSAHYCPIHQK</sequence>
<accession>A0A2J0Q7W8</accession>
<name>A0A2J0Q7W8_9BACT</name>
<evidence type="ECO:0000256" key="16">
    <source>
        <dbReference type="PROSITE-ProRule" id="PRU00391"/>
    </source>
</evidence>
<comment type="catalytic activity">
    <reaction evidence="1">
        <text>Hydrolysis of DNA containing ring-opened 7-methylguanine residues, releasing 2,6-diamino-4-hydroxy-5-(N-methyl)formamidopyrimidine.</text>
        <dbReference type="EC" id="3.2.2.23"/>
    </reaction>
</comment>
<keyword evidence="5" id="KW-0479">Metal-binding</keyword>
<dbReference type="SMART" id="SM00898">
    <property type="entry name" value="Fapy_DNA_glyco"/>
    <property type="match status" value="1"/>
</dbReference>
<dbReference type="GO" id="GO:0008270">
    <property type="term" value="F:zinc ion binding"/>
    <property type="evidence" value="ECO:0007669"/>
    <property type="project" value="UniProtKB-KW"/>
</dbReference>
<evidence type="ECO:0000256" key="10">
    <source>
        <dbReference type="ARBA" id="ARBA00023125"/>
    </source>
</evidence>
<dbReference type="GO" id="GO:0003684">
    <property type="term" value="F:damaged DNA binding"/>
    <property type="evidence" value="ECO:0007669"/>
    <property type="project" value="InterPro"/>
</dbReference>
<evidence type="ECO:0000256" key="15">
    <source>
        <dbReference type="ARBA" id="ARBA00044632"/>
    </source>
</evidence>
<dbReference type="NCBIfam" id="NF002211">
    <property type="entry name" value="PRK01103.1"/>
    <property type="match status" value="1"/>
</dbReference>
<dbReference type="InterPro" id="IPR000214">
    <property type="entry name" value="Znf_DNA_glyclase/AP_lyase"/>
</dbReference>
<dbReference type="Gene3D" id="1.10.8.50">
    <property type="match status" value="1"/>
</dbReference>
<evidence type="ECO:0000256" key="13">
    <source>
        <dbReference type="ARBA" id="ARBA00023268"/>
    </source>
</evidence>
<evidence type="ECO:0000256" key="4">
    <source>
        <dbReference type="ARBA" id="ARBA00011245"/>
    </source>
</evidence>
<keyword evidence="10" id="KW-0238">DNA-binding</keyword>
<dbReference type="PROSITE" id="PS51068">
    <property type="entry name" value="FPG_CAT"/>
    <property type="match status" value="1"/>
</dbReference>
<dbReference type="InterPro" id="IPR035937">
    <property type="entry name" value="FPG_N"/>
</dbReference>
<evidence type="ECO:0000256" key="14">
    <source>
        <dbReference type="ARBA" id="ARBA00023295"/>
    </source>
</evidence>
<dbReference type="InterPro" id="IPR012319">
    <property type="entry name" value="FPG_cat"/>
</dbReference>
<evidence type="ECO:0000256" key="12">
    <source>
        <dbReference type="ARBA" id="ARBA00023239"/>
    </source>
</evidence>
<evidence type="ECO:0000256" key="8">
    <source>
        <dbReference type="ARBA" id="ARBA00022801"/>
    </source>
</evidence>
<dbReference type="InterPro" id="IPR015886">
    <property type="entry name" value="H2TH_FPG"/>
</dbReference>
<dbReference type="PANTHER" id="PTHR22993">
    <property type="entry name" value="FORMAMIDOPYRIMIDINE-DNA GLYCOSYLASE"/>
    <property type="match status" value="1"/>
</dbReference>
<dbReference type="InterPro" id="IPR010979">
    <property type="entry name" value="Ribosomal_uS13-like_H2TH"/>
</dbReference>
<dbReference type="GO" id="GO:0006284">
    <property type="term" value="P:base-excision repair"/>
    <property type="evidence" value="ECO:0007669"/>
    <property type="project" value="InterPro"/>
</dbReference>
<keyword evidence="12 19" id="KW-0456">Lyase</keyword>
<comment type="caution">
    <text evidence="19">The sequence shown here is derived from an EMBL/GenBank/DDBJ whole genome shotgun (WGS) entry which is preliminary data.</text>
</comment>
<keyword evidence="9" id="KW-0862">Zinc</keyword>
<comment type="cofactor">
    <cofactor evidence="2">
        <name>Zn(2+)</name>
        <dbReference type="ChEBI" id="CHEBI:29105"/>
    </cofactor>
</comment>
<evidence type="ECO:0000256" key="2">
    <source>
        <dbReference type="ARBA" id="ARBA00001947"/>
    </source>
</evidence>
<keyword evidence="13" id="KW-0511">Multifunctional enzyme</keyword>
<evidence type="ECO:0000256" key="3">
    <source>
        <dbReference type="ARBA" id="ARBA00009409"/>
    </source>
</evidence>
<evidence type="ECO:0000259" key="17">
    <source>
        <dbReference type="PROSITE" id="PS51066"/>
    </source>
</evidence>
<evidence type="ECO:0000256" key="1">
    <source>
        <dbReference type="ARBA" id="ARBA00001668"/>
    </source>
</evidence>
<keyword evidence="7 16" id="KW-0863">Zinc-finger</keyword>
<dbReference type="SUPFAM" id="SSF46946">
    <property type="entry name" value="S13-like H2TH domain"/>
    <property type="match status" value="1"/>
</dbReference>
<dbReference type="SMART" id="SM01232">
    <property type="entry name" value="H2TH"/>
    <property type="match status" value="1"/>
</dbReference>
<dbReference type="Proteomes" id="UP000228496">
    <property type="component" value="Unassembled WGS sequence"/>
</dbReference>
<keyword evidence="8" id="KW-0378">Hydrolase</keyword>
<feature type="domain" description="FPG-type" evidence="17">
    <location>
        <begin position="278"/>
        <end position="313"/>
    </location>
</feature>
<dbReference type="SUPFAM" id="SSF81624">
    <property type="entry name" value="N-terminal domain of MutM-like DNA repair proteins"/>
    <property type="match status" value="1"/>
</dbReference>
<reference evidence="19 20" key="1">
    <citation type="submission" date="2017-09" db="EMBL/GenBank/DDBJ databases">
        <title>Depth-based differentiation of microbial function through sediment-hosted aquifers and enrichment of novel symbionts in the deep terrestrial subsurface.</title>
        <authorList>
            <person name="Probst A.J."/>
            <person name="Ladd B."/>
            <person name="Jarett J.K."/>
            <person name="Geller-Mcgrath D.E."/>
            <person name="Sieber C.M."/>
            <person name="Emerson J.B."/>
            <person name="Anantharaman K."/>
            <person name="Thomas B.C."/>
            <person name="Malmstrom R."/>
            <person name="Stieglmeier M."/>
            <person name="Klingl A."/>
            <person name="Woyke T."/>
            <person name="Ryan C.M."/>
            <person name="Banfield J.F."/>
        </authorList>
    </citation>
    <scope>NUCLEOTIDE SEQUENCE [LARGE SCALE GENOMIC DNA]</scope>
    <source>
        <strain evidence="19">CG10_big_fil_rev_8_21_14_0_10_36_16</strain>
    </source>
</reference>
<feature type="domain" description="Formamidopyrimidine-DNA glycosylase catalytic" evidence="18">
    <location>
        <begin position="2"/>
        <end position="153"/>
    </location>
</feature>
<dbReference type="Pfam" id="PF06831">
    <property type="entry name" value="H2TH"/>
    <property type="match status" value="1"/>
</dbReference>
<comment type="catalytic activity">
    <reaction evidence="15">
        <text>2'-deoxyribonucleotide-(2'-deoxyribose 5'-phosphate)-2'-deoxyribonucleotide-DNA = a 3'-end 2'-deoxyribonucleotide-(2,3-dehydro-2,3-deoxyribose 5'-phosphate)-DNA + a 5'-end 5'-phospho-2'-deoxyribonucleoside-DNA + H(+)</text>
        <dbReference type="Rhea" id="RHEA:66592"/>
        <dbReference type="Rhea" id="RHEA-COMP:13180"/>
        <dbReference type="Rhea" id="RHEA-COMP:16897"/>
        <dbReference type="Rhea" id="RHEA-COMP:17067"/>
        <dbReference type="ChEBI" id="CHEBI:15378"/>
        <dbReference type="ChEBI" id="CHEBI:136412"/>
        <dbReference type="ChEBI" id="CHEBI:157695"/>
        <dbReference type="ChEBI" id="CHEBI:167181"/>
        <dbReference type="EC" id="4.2.99.18"/>
    </reaction>
</comment>
<evidence type="ECO:0000256" key="9">
    <source>
        <dbReference type="ARBA" id="ARBA00022833"/>
    </source>
</evidence>
<evidence type="ECO:0000313" key="20">
    <source>
        <dbReference type="Proteomes" id="UP000228496"/>
    </source>
</evidence>
<evidence type="ECO:0000259" key="18">
    <source>
        <dbReference type="PROSITE" id="PS51068"/>
    </source>
</evidence>
<dbReference type="GO" id="GO:0140078">
    <property type="term" value="F:class I DNA-(apurinic or apyrimidinic site) endonuclease activity"/>
    <property type="evidence" value="ECO:0007669"/>
    <property type="project" value="UniProtKB-EC"/>
</dbReference>
<comment type="similarity">
    <text evidence="3">Belongs to the FPG family.</text>
</comment>
<evidence type="ECO:0000256" key="6">
    <source>
        <dbReference type="ARBA" id="ARBA00022763"/>
    </source>
</evidence>
<comment type="subunit">
    <text evidence="4">Monomer.</text>
</comment>
<evidence type="ECO:0000256" key="5">
    <source>
        <dbReference type="ARBA" id="ARBA00022723"/>
    </source>
</evidence>
<dbReference type="CDD" id="cd08966">
    <property type="entry name" value="EcFpg-like_N"/>
    <property type="match status" value="1"/>
</dbReference>
<dbReference type="Gene3D" id="3.20.190.10">
    <property type="entry name" value="MutM-like, N-terminal"/>
    <property type="match status" value="1"/>
</dbReference>
<keyword evidence="6" id="KW-0227">DNA damage</keyword>
<evidence type="ECO:0000256" key="11">
    <source>
        <dbReference type="ARBA" id="ARBA00023204"/>
    </source>
</evidence>
<dbReference type="GO" id="GO:0034039">
    <property type="term" value="F:8-oxo-7,8-dihydroguanine DNA N-glycosylase activity"/>
    <property type="evidence" value="ECO:0007669"/>
    <property type="project" value="TreeGrafter"/>
</dbReference>
<organism evidence="19 20">
    <name type="scientific">Candidatus Yanofskybacteria bacterium CG10_big_fil_rev_8_21_14_0_10_36_16</name>
    <dbReference type="NCBI Taxonomy" id="1975096"/>
    <lineage>
        <taxon>Bacteria</taxon>
        <taxon>Candidatus Yanofskyibacteriota</taxon>
    </lineage>
</organism>
<dbReference type="PANTHER" id="PTHR22993:SF9">
    <property type="entry name" value="FORMAMIDOPYRIMIDINE-DNA GLYCOSYLASE"/>
    <property type="match status" value="1"/>
</dbReference>
<dbReference type="AlphaFoldDB" id="A0A2J0Q7W8"/>